<evidence type="ECO:0000313" key="1">
    <source>
        <dbReference type="EMBL" id="RUT07497.1"/>
    </source>
</evidence>
<dbReference type="EMBL" id="RSCK01000059">
    <property type="protein sequence ID" value="RUT07497.1"/>
    <property type="molecule type" value="Genomic_DNA"/>
</dbReference>
<comment type="caution">
    <text evidence="1">The sequence shown here is derived from an EMBL/GenBank/DDBJ whole genome shotgun (WGS) entry which is preliminary data.</text>
</comment>
<protein>
    <submittedName>
        <fullName evidence="1">Uncharacterized protein</fullName>
    </submittedName>
</protein>
<dbReference type="RefSeq" id="WP_015156245.1">
    <property type="nucleotide sequence ID" value="NZ_JAVKZF010000003.1"/>
</dbReference>
<evidence type="ECO:0000313" key="2">
    <source>
        <dbReference type="Proteomes" id="UP000282574"/>
    </source>
</evidence>
<name>A0AB37UDS2_9CYAN</name>
<keyword evidence="2" id="KW-1185">Reference proteome</keyword>
<reference evidence="1 2" key="1">
    <citation type="journal article" date="2019" name="Genome Biol. Evol.">
        <title>Day and night: Metabolic profiles and evolutionary relationships of six axenic non-marine cyanobacteria.</title>
        <authorList>
            <person name="Will S.E."/>
            <person name="Henke P."/>
            <person name="Boedeker C."/>
            <person name="Huang S."/>
            <person name="Brinkmann H."/>
            <person name="Rohde M."/>
            <person name="Jarek M."/>
            <person name="Friedl T."/>
            <person name="Seufert S."/>
            <person name="Schumacher M."/>
            <person name="Overmann J."/>
            <person name="Neumann-Schaal M."/>
            <person name="Petersen J."/>
        </authorList>
    </citation>
    <scope>NUCLEOTIDE SEQUENCE [LARGE SCALE GENOMIC DNA]</scope>
    <source>
        <strain evidence="1 2">SAG 39.79</strain>
    </source>
</reference>
<dbReference type="AlphaFoldDB" id="A0AB37UDS2"/>
<gene>
    <name evidence="1" type="ORF">DSM107010_49690</name>
</gene>
<proteinExistence type="predicted"/>
<dbReference type="Proteomes" id="UP000282574">
    <property type="component" value="Unassembled WGS sequence"/>
</dbReference>
<sequence length="57" mass="7004">MWFIFNWLSWLTSLVLQLWNILPEQAKRKIIELVISAMEEIIRAYYKNYKNEGQDKK</sequence>
<accession>A0AB37UDS2</accession>
<organism evidence="1 2">
    <name type="scientific">Chroococcidiopsis cubana SAG 39.79</name>
    <dbReference type="NCBI Taxonomy" id="388085"/>
    <lineage>
        <taxon>Bacteria</taxon>
        <taxon>Bacillati</taxon>
        <taxon>Cyanobacteriota</taxon>
        <taxon>Cyanophyceae</taxon>
        <taxon>Chroococcidiopsidales</taxon>
        <taxon>Chroococcidiopsidaceae</taxon>
        <taxon>Chroococcidiopsis</taxon>
    </lineage>
</organism>